<organism evidence="1 2">
    <name type="scientific">Hymenobacter tibetensis</name>
    <dbReference type="NCBI Taxonomy" id="497967"/>
    <lineage>
        <taxon>Bacteria</taxon>
        <taxon>Pseudomonadati</taxon>
        <taxon>Bacteroidota</taxon>
        <taxon>Cytophagia</taxon>
        <taxon>Cytophagales</taxon>
        <taxon>Hymenobacteraceae</taxon>
        <taxon>Hymenobacter</taxon>
    </lineage>
</organism>
<gene>
    <name evidence="1" type="ORF">MTX78_20840</name>
</gene>
<name>A0ABY4CX12_9BACT</name>
<protein>
    <submittedName>
        <fullName evidence="1">T9SS type A sorting domain-containing protein</fullName>
    </submittedName>
</protein>
<evidence type="ECO:0000313" key="1">
    <source>
        <dbReference type="EMBL" id="UOG74552.1"/>
    </source>
</evidence>
<evidence type="ECO:0000313" key="2">
    <source>
        <dbReference type="Proteomes" id="UP000831113"/>
    </source>
</evidence>
<dbReference type="PANTHER" id="PTHR35580">
    <property type="entry name" value="CELL SURFACE GLYCOPROTEIN (S-LAYER PROTEIN)-LIKE PROTEIN"/>
    <property type="match status" value="1"/>
</dbReference>
<reference evidence="1 2" key="1">
    <citation type="submission" date="2022-03" db="EMBL/GenBank/DDBJ databases">
        <title>Hymenobactersp. isolated from the air.</title>
        <authorList>
            <person name="Won M."/>
            <person name="Kwon S.-W."/>
        </authorList>
    </citation>
    <scope>NUCLEOTIDE SEQUENCE [LARGE SCALE GENOMIC DNA]</scope>
    <source>
        <strain evidence="1 2">KACC 21982</strain>
    </source>
</reference>
<dbReference type="EMBL" id="CP094669">
    <property type="protein sequence ID" value="UOG74552.1"/>
    <property type="molecule type" value="Genomic_DNA"/>
</dbReference>
<dbReference type="Proteomes" id="UP000831113">
    <property type="component" value="Chromosome"/>
</dbReference>
<accession>A0ABY4CX12</accession>
<dbReference type="InterPro" id="IPR052918">
    <property type="entry name" value="Motility_Chemotaxis_Reg"/>
</dbReference>
<dbReference type="PANTHER" id="PTHR35580:SF1">
    <property type="entry name" value="PHYTASE-LIKE DOMAIN-CONTAINING PROTEIN"/>
    <property type="match status" value="1"/>
</dbReference>
<dbReference type="SUPFAM" id="SSF75011">
    <property type="entry name" value="3-carboxy-cis,cis-mucoante lactonizing enzyme"/>
    <property type="match status" value="1"/>
</dbReference>
<sequence length="501" mass="50565">MQIALDGAGNTIVAGNFATTLTLGTYVLTSTGNSDVFVARMNASGEWTQAVRAGGEGDDYIYDIVVDATGNALLAGYFGVLRGGLASTTATFGTTTLTSAGNADLFVARLNAAGQWTQAVRAGGPGPDYAQSIAIDSNGSAVLTGTFDNTATFGTINLTSTGSTDVFVARLSAAGTWTQAVRAGGAAFDSSSSLALEGNGTAVIAGYFGGSAAFGTTLLTSAGNNDAFVARVDAAGNWIQVVRAGGTDGDYGGQVVLDNVGNATLTGYFRGTASFGATSLTSMGSADIFVARLNPSGEWGFAVQAGGSELDAAFGVALDGQGNVVITGFFTGTALFGSTSLTSAGGRDLVVATLNSTGSWTQAVRAGGPGDDFGTALVSKGTTVVAGLYASPATFGPTTLSSVRDGAFVAHLTNMGLATHTPRSASPFSLAPNPALTRTVLTRSPLTTGRQVVQVLDGLGRQVSWFILEQGSKTIPLDLTGLVRGLYWVRMGASVSRLVIE</sequence>
<dbReference type="RefSeq" id="WP_243798005.1">
    <property type="nucleotide sequence ID" value="NZ_CP094669.1"/>
</dbReference>
<keyword evidence="2" id="KW-1185">Reference proteome</keyword>
<proteinExistence type="predicted"/>